<organism evidence="4 5">
    <name type="scientific">Bifidobacterium colobi</name>
    <dbReference type="NCBI Taxonomy" id="2809026"/>
    <lineage>
        <taxon>Bacteria</taxon>
        <taxon>Bacillati</taxon>
        <taxon>Actinomycetota</taxon>
        <taxon>Actinomycetes</taxon>
        <taxon>Bifidobacteriales</taxon>
        <taxon>Bifidobacteriaceae</taxon>
        <taxon>Bifidobacterium</taxon>
    </lineage>
</organism>
<dbReference type="InterPro" id="IPR032179">
    <property type="entry name" value="Cry22Aa_Ig-like"/>
</dbReference>
<dbReference type="Proteomes" id="UP000711736">
    <property type="component" value="Unassembled WGS sequence"/>
</dbReference>
<keyword evidence="5" id="KW-1185">Reference proteome</keyword>
<keyword evidence="2" id="KW-0472">Membrane</keyword>
<comment type="caution">
    <text evidence="4">The sequence shown here is derived from an EMBL/GenBank/DDBJ whole genome shotgun (WGS) entry which is preliminary data.</text>
</comment>
<reference evidence="4 5" key="1">
    <citation type="journal article" date="2021" name="Environ. Microbiol.">
        <title>Genetic insights into the dark matter of the mammalian gut microbiota through targeted genome reconstruction.</title>
        <authorList>
            <person name="Lugli G.A."/>
            <person name="Alessandri G."/>
            <person name="Milani C."/>
            <person name="Viappiani A."/>
            <person name="Fontana F."/>
            <person name="Tarracchini C."/>
            <person name="Mancabelli L."/>
            <person name="Argentini C."/>
            <person name="Ruiz L."/>
            <person name="Margolles A."/>
            <person name="van Sinderen D."/>
            <person name="Turroni F."/>
            <person name="Ventura M."/>
        </authorList>
    </citation>
    <scope>NUCLEOTIDE SEQUENCE [LARGE SCALE GENOMIC DNA]</scope>
    <source>
        <strain evidence="4 5">LC6</strain>
    </source>
</reference>
<dbReference type="CDD" id="cd04081">
    <property type="entry name" value="CBM35_galactosidase-like"/>
    <property type="match status" value="1"/>
</dbReference>
<gene>
    <name evidence="4" type="ORF">JS530_09925</name>
</gene>
<dbReference type="Gene3D" id="2.60.120.260">
    <property type="entry name" value="Galactose-binding domain-like"/>
    <property type="match status" value="2"/>
</dbReference>
<proteinExistence type="predicted"/>
<dbReference type="InterPro" id="IPR013783">
    <property type="entry name" value="Ig-like_fold"/>
</dbReference>
<feature type="domain" description="CBM6" evidence="3">
    <location>
        <begin position="208"/>
        <end position="344"/>
    </location>
</feature>
<sequence>MPNAKDPAAGNKVPEASKGTYVQWQGDVSAQQLVDGLDIPGLKAGSAYYAIITPGKTGGTTSNQLDGTYEAEYAHVADSNNNVSKSLLTVYAGGASGAGYVTGFDKASTDRGDANKFFVTSQKDGYANIAVRYAADANSKLLLKVNRADAVTLDLPSTNGAWGETTVRAYLPLGISELDFTAPEHASDSAGVKLDAIKLASDDATAVQKIEAESASNTRDGKAAVFDDAKASGGKAVNNVGNNQGSLTFNVADVPESGDYTLTFAYAHLDVADNNDFQTKNRWADVSVNDGKAQQVVFANTRHWDDYWTTSIRVNLKKGDNTVKVSTAAAKKGWAPNFDYLQLGRTAVQTSVPQQSVNAAPQIKGADDVAINEGDAFDAKAGVTASDAEDSDLTEKIQIEGAVDTKKAGSYELTYTVVDSAGAKTTVKRTVTVNAKDTDHNQGGQTGGNNQSGQPGTGKGDNAPADGKGSGNVLGNTGAAVSVIAVVAMVLAAAGTLITVQRRGNARHSDR</sequence>
<feature type="transmembrane region" description="Helical" evidence="2">
    <location>
        <begin position="479"/>
        <end position="500"/>
    </location>
</feature>
<evidence type="ECO:0000259" key="3">
    <source>
        <dbReference type="PROSITE" id="PS51175"/>
    </source>
</evidence>
<keyword evidence="2" id="KW-1133">Transmembrane helix</keyword>
<dbReference type="Gene3D" id="2.60.40.10">
    <property type="entry name" value="Immunoglobulins"/>
    <property type="match status" value="1"/>
</dbReference>
<feature type="domain" description="CBM6" evidence="3">
    <location>
        <begin position="67"/>
        <end position="200"/>
    </location>
</feature>
<protein>
    <submittedName>
        <fullName evidence="4">DUF5011 domain-containing protein</fullName>
    </submittedName>
</protein>
<dbReference type="Pfam" id="PF16403">
    <property type="entry name" value="Bact_surface_Ig-like"/>
    <property type="match status" value="1"/>
</dbReference>
<evidence type="ECO:0000313" key="4">
    <source>
        <dbReference type="EMBL" id="MBT1175809.1"/>
    </source>
</evidence>
<dbReference type="InterPro" id="IPR008979">
    <property type="entry name" value="Galactose-bd-like_sf"/>
</dbReference>
<evidence type="ECO:0000313" key="5">
    <source>
        <dbReference type="Proteomes" id="UP000711736"/>
    </source>
</evidence>
<feature type="region of interest" description="Disordered" evidence="1">
    <location>
        <begin position="433"/>
        <end position="470"/>
    </location>
</feature>
<dbReference type="PROSITE" id="PS51175">
    <property type="entry name" value="CBM6"/>
    <property type="match status" value="2"/>
</dbReference>
<evidence type="ECO:0000256" key="1">
    <source>
        <dbReference type="SAM" id="MobiDB-lite"/>
    </source>
</evidence>
<name>A0ABS5UXF9_9BIFI</name>
<evidence type="ECO:0000256" key="2">
    <source>
        <dbReference type="SAM" id="Phobius"/>
    </source>
</evidence>
<dbReference type="InterPro" id="IPR005084">
    <property type="entry name" value="CBM6"/>
</dbReference>
<dbReference type="SUPFAM" id="SSF49785">
    <property type="entry name" value="Galactose-binding domain-like"/>
    <property type="match status" value="2"/>
</dbReference>
<accession>A0ABS5UXF9</accession>
<dbReference type="EMBL" id="JAFEJU010000009">
    <property type="protein sequence ID" value="MBT1175809.1"/>
    <property type="molecule type" value="Genomic_DNA"/>
</dbReference>
<keyword evidence="2" id="KW-0812">Transmembrane</keyword>